<accession>A0ACD3AF21</accession>
<proteinExistence type="predicted"/>
<keyword evidence="2" id="KW-1185">Reference proteome</keyword>
<evidence type="ECO:0000313" key="1">
    <source>
        <dbReference type="EMBL" id="TFK64209.1"/>
    </source>
</evidence>
<sequence>MSRYTHGKYKNALRIWQQNLGKSKAATLALLNGDDNPVHENWDIICLQEPWISTKGKTKASQHWIVVYPDKDNTIAKTRSIILVNAKLDTNSWTPFKVPDSADVTAIQVTDEQDHKITIFNIYN</sequence>
<dbReference type="Proteomes" id="UP000308600">
    <property type="component" value="Unassembled WGS sequence"/>
</dbReference>
<gene>
    <name evidence="1" type="ORF">BDN72DRAFT_774859</name>
</gene>
<evidence type="ECO:0000313" key="2">
    <source>
        <dbReference type="Proteomes" id="UP000308600"/>
    </source>
</evidence>
<organism evidence="1 2">
    <name type="scientific">Pluteus cervinus</name>
    <dbReference type="NCBI Taxonomy" id="181527"/>
    <lineage>
        <taxon>Eukaryota</taxon>
        <taxon>Fungi</taxon>
        <taxon>Dikarya</taxon>
        <taxon>Basidiomycota</taxon>
        <taxon>Agaricomycotina</taxon>
        <taxon>Agaricomycetes</taxon>
        <taxon>Agaricomycetidae</taxon>
        <taxon>Agaricales</taxon>
        <taxon>Pluteineae</taxon>
        <taxon>Pluteaceae</taxon>
        <taxon>Pluteus</taxon>
    </lineage>
</organism>
<reference evidence="1 2" key="1">
    <citation type="journal article" date="2019" name="Nat. Ecol. Evol.">
        <title>Megaphylogeny resolves global patterns of mushroom evolution.</title>
        <authorList>
            <person name="Varga T."/>
            <person name="Krizsan K."/>
            <person name="Foldi C."/>
            <person name="Dima B."/>
            <person name="Sanchez-Garcia M."/>
            <person name="Sanchez-Ramirez S."/>
            <person name="Szollosi G.J."/>
            <person name="Szarkandi J.G."/>
            <person name="Papp V."/>
            <person name="Albert L."/>
            <person name="Andreopoulos W."/>
            <person name="Angelini C."/>
            <person name="Antonin V."/>
            <person name="Barry K.W."/>
            <person name="Bougher N.L."/>
            <person name="Buchanan P."/>
            <person name="Buyck B."/>
            <person name="Bense V."/>
            <person name="Catcheside P."/>
            <person name="Chovatia M."/>
            <person name="Cooper J."/>
            <person name="Damon W."/>
            <person name="Desjardin D."/>
            <person name="Finy P."/>
            <person name="Geml J."/>
            <person name="Haridas S."/>
            <person name="Hughes K."/>
            <person name="Justo A."/>
            <person name="Karasinski D."/>
            <person name="Kautmanova I."/>
            <person name="Kiss B."/>
            <person name="Kocsube S."/>
            <person name="Kotiranta H."/>
            <person name="LaButti K.M."/>
            <person name="Lechner B.E."/>
            <person name="Liimatainen K."/>
            <person name="Lipzen A."/>
            <person name="Lukacs Z."/>
            <person name="Mihaltcheva S."/>
            <person name="Morgado L.N."/>
            <person name="Niskanen T."/>
            <person name="Noordeloos M.E."/>
            <person name="Ohm R.A."/>
            <person name="Ortiz-Santana B."/>
            <person name="Ovrebo C."/>
            <person name="Racz N."/>
            <person name="Riley R."/>
            <person name="Savchenko A."/>
            <person name="Shiryaev A."/>
            <person name="Soop K."/>
            <person name="Spirin V."/>
            <person name="Szebenyi C."/>
            <person name="Tomsovsky M."/>
            <person name="Tulloss R.E."/>
            <person name="Uehling J."/>
            <person name="Grigoriev I.V."/>
            <person name="Vagvolgyi C."/>
            <person name="Papp T."/>
            <person name="Martin F.M."/>
            <person name="Miettinen O."/>
            <person name="Hibbett D.S."/>
            <person name="Nagy L.G."/>
        </authorList>
    </citation>
    <scope>NUCLEOTIDE SEQUENCE [LARGE SCALE GENOMIC DNA]</scope>
    <source>
        <strain evidence="1 2">NL-1719</strain>
    </source>
</reference>
<dbReference type="EMBL" id="ML208485">
    <property type="protein sequence ID" value="TFK64209.1"/>
    <property type="molecule type" value="Genomic_DNA"/>
</dbReference>
<name>A0ACD3AF21_9AGAR</name>
<protein>
    <submittedName>
        <fullName evidence="1">Uncharacterized protein</fullName>
    </submittedName>
</protein>
<feature type="non-terminal residue" evidence="1">
    <location>
        <position position="124"/>
    </location>
</feature>